<evidence type="ECO:0000313" key="1">
    <source>
        <dbReference type="EMBL" id="CAK9327569.1"/>
    </source>
</evidence>
<name>A0ABP0Z477_9ROSI</name>
<dbReference type="Proteomes" id="UP001642487">
    <property type="component" value="Chromosome 8"/>
</dbReference>
<gene>
    <name evidence="1" type="ORF">CITCOLO1_LOCUS19952</name>
</gene>
<reference evidence="1 2" key="1">
    <citation type="submission" date="2024-03" db="EMBL/GenBank/DDBJ databases">
        <authorList>
            <person name="Gkanogiannis A."/>
            <person name="Becerra Lopez-Lavalle L."/>
        </authorList>
    </citation>
    <scope>NUCLEOTIDE SEQUENCE [LARGE SCALE GENOMIC DNA]</scope>
</reference>
<sequence>MIIFFCISRVPIVQRLLAYKALLKRGSILILQSFEIKIQKSIVLGNGRCDACPMSYPLLKQPLKRRCGQKWFTWKNL</sequence>
<accession>A0ABP0Z477</accession>
<proteinExistence type="predicted"/>
<evidence type="ECO:0000313" key="2">
    <source>
        <dbReference type="Proteomes" id="UP001642487"/>
    </source>
</evidence>
<protein>
    <submittedName>
        <fullName evidence="1">Uncharacterized protein</fullName>
    </submittedName>
</protein>
<keyword evidence="2" id="KW-1185">Reference proteome</keyword>
<organism evidence="1 2">
    <name type="scientific">Citrullus colocynthis</name>
    <name type="common">colocynth</name>
    <dbReference type="NCBI Taxonomy" id="252529"/>
    <lineage>
        <taxon>Eukaryota</taxon>
        <taxon>Viridiplantae</taxon>
        <taxon>Streptophyta</taxon>
        <taxon>Embryophyta</taxon>
        <taxon>Tracheophyta</taxon>
        <taxon>Spermatophyta</taxon>
        <taxon>Magnoliopsida</taxon>
        <taxon>eudicotyledons</taxon>
        <taxon>Gunneridae</taxon>
        <taxon>Pentapetalae</taxon>
        <taxon>rosids</taxon>
        <taxon>fabids</taxon>
        <taxon>Cucurbitales</taxon>
        <taxon>Cucurbitaceae</taxon>
        <taxon>Benincaseae</taxon>
        <taxon>Citrullus</taxon>
    </lineage>
</organism>
<dbReference type="EMBL" id="OZ021742">
    <property type="protein sequence ID" value="CAK9327569.1"/>
    <property type="molecule type" value="Genomic_DNA"/>
</dbReference>